<reference evidence="1 2" key="1">
    <citation type="submission" date="2018-08" db="EMBL/GenBank/DDBJ databases">
        <title>Murine metabolic-syndrome-specific gut microbial biobank.</title>
        <authorList>
            <person name="Liu C."/>
        </authorList>
    </citation>
    <scope>NUCLEOTIDE SEQUENCE [LARGE SCALE GENOMIC DNA]</scope>
    <source>
        <strain evidence="1 2">583</strain>
    </source>
</reference>
<organism evidence="1 2">
    <name type="scientific">Senegalia massiliensis</name>
    <dbReference type="NCBI Taxonomy" id="1720316"/>
    <lineage>
        <taxon>Bacteria</taxon>
        <taxon>Bacillati</taxon>
        <taxon>Bacillota</taxon>
        <taxon>Clostridia</taxon>
        <taxon>Eubacteriales</taxon>
        <taxon>Clostridiaceae</taxon>
        <taxon>Senegalia</taxon>
    </lineage>
</organism>
<evidence type="ECO:0000313" key="2">
    <source>
        <dbReference type="Proteomes" id="UP000467132"/>
    </source>
</evidence>
<keyword evidence="2" id="KW-1185">Reference proteome</keyword>
<comment type="caution">
    <text evidence="1">The sequence shown here is derived from an EMBL/GenBank/DDBJ whole genome shotgun (WGS) entry which is preliminary data.</text>
</comment>
<accession>A0A845QTS0</accession>
<dbReference type="Proteomes" id="UP000467132">
    <property type="component" value="Unassembled WGS sequence"/>
</dbReference>
<dbReference type="RefSeq" id="WP_160196708.1">
    <property type="nucleotide sequence ID" value="NZ_QXXA01000005.1"/>
</dbReference>
<dbReference type="EMBL" id="QXXA01000005">
    <property type="protein sequence ID" value="NBI06227.1"/>
    <property type="molecule type" value="Genomic_DNA"/>
</dbReference>
<name>A0A845QTS0_9CLOT</name>
<protein>
    <submittedName>
        <fullName evidence="1">Uncharacterized protein</fullName>
    </submittedName>
</protein>
<gene>
    <name evidence="1" type="ORF">D3Z33_05045</name>
</gene>
<proteinExistence type="predicted"/>
<sequence length="338" mass="37849">MELIDNINQKYKIVSIIGMAKNAGKTVTLNKIIEDAYYEDINLGITSTGRDGEREDVVTSTEKPAIYVYEESIIATTTGSIEQGDATVEILEVTNYRSSMGNIVLARVVYGGYIEIAGAQTANEMKVLSQKMLNYGAELVLIDGSINRIAVADPTVTEATILATGAVLSRNMDKVIKETLHQKTILSLDEVGIDIKKIIEKNIDKISVIDKEKRVKSVDLKTSLNSGKIIADNIDEDSRYVYIPGCFVTKTLKDLTESTKYYKNIKIIVRDGTKIFISPIDWFKFKKKGIEINVLNRVNIAAITLNPYSPSGYYFDRDNFKDKMDKYIKDVPVYDVMM</sequence>
<dbReference type="OrthoDB" id="9783544at2"/>
<evidence type="ECO:0000313" key="1">
    <source>
        <dbReference type="EMBL" id="NBI06227.1"/>
    </source>
</evidence>
<dbReference type="AlphaFoldDB" id="A0A845QTS0"/>